<proteinExistence type="predicted"/>
<comment type="caution">
    <text evidence="2">The sequence shown here is derived from an EMBL/GenBank/DDBJ whole genome shotgun (WGS) entry which is preliminary data.</text>
</comment>
<dbReference type="SMART" id="SM00382">
    <property type="entry name" value="AAA"/>
    <property type="match status" value="1"/>
</dbReference>
<dbReference type="Pfam" id="PF13401">
    <property type="entry name" value="AAA_22"/>
    <property type="match status" value="1"/>
</dbReference>
<protein>
    <recommendedName>
        <fullName evidence="1">AAA+ ATPase domain-containing protein</fullName>
    </recommendedName>
</protein>
<feature type="domain" description="AAA+ ATPase" evidence="1">
    <location>
        <begin position="42"/>
        <end position="186"/>
    </location>
</feature>
<dbReference type="EMBL" id="BARV01025969">
    <property type="protein sequence ID" value="GAI35581.1"/>
    <property type="molecule type" value="Genomic_DNA"/>
</dbReference>
<accession>X1NZF6</accession>
<name>X1NZF6_9ZZZZ</name>
<organism evidence="2">
    <name type="scientific">marine sediment metagenome</name>
    <dbReference type="NCBI Taxonomy" id="412755"/>
    <lineage>
        <taxon>unclassified sequences</taxon>
        <taxon>metagenomes</taxon>
        <taxon>ecological metagenomes</taxon>
    </lineage>
</organism>
<evidence type="ECO:0000313" key="2">
    <source>
        <dbReference type="EMBL" id="GAI35581.1"/>
    </source>
</evidence>
<dbReference type="PANTHER" id="PTHR35894">
    <property type="entry name" value="GENERAL SECRETION PATHWAY PROTEIN A-RELATED"/>
    <property type="match status" value="1"/>
</dbReference>
<dbReference type="AlphaFoldDB" id="X1NZF6"/>
<dbReference type="GO" id="GO:0016887">
    <property type="term" value="F:ATP hydrolysis activity"/>
    <property type="evidence" value="ECO:0007669"/>
    <property type="project" value="InterPro"/>
</dbReference>
<dbReference type="InterPro" id="IPR052026">
    <property type="entry name" value="ExeA_AAA_ATPase_DNA-bind"/>
</dbReference>
<feature type="non-terminal residue" evidence="2">
    <location>
        <position position="201"/>
    </location>
</feature>
<dbReference type="PANTHER" id="PTHR35894:SF1">
    <property type="entry name" value="PHOSPHORIBULOKINASE _ URIDINE KINASE FAMILY"/>
    <property type="match status" value="1"/>
</dbReference>
<evidence type="ECO:0000259" key="1">
    <source>
        <dbReference type="SMART" id="SM00382"/>
    </source>
</evidence>
<dbReference type="InterPro" id="IPR003593">
    <property type="entry name" value="AAA+_ATPase"/>
</dbReference>
<reference evidence="2" key="1">
    <citation type="journal article" date="2014" name="Front. Microbiol.">
        <title>High frequency of phylogenetically diverse reductive dehalogenase-homologous genes in deep subseafloor sedimentary metagenomes.</title>
        <authorList>
            <person name="Kawai M."/>
            <person name="Futagami T."/>
            <person name="Toyoda A."/>
            <person name="Takaki Y."/>
            <person name="Nishi S."/>
            <person name="Hori S."/>
            <person name="Arai W."/>
            <person name="Tsubouchi T."/>
            <person name="Morono Y."/>
            <person name="Uchiyama I."/>
            <person name="Ito T."/>
            <person name="Fujiyama A."/>
            <person name="Inagaki F."/>
            <person name="Takami H."/>
        </authorList>
    </citation>
    <scope>NUCLEOTIDE SEQUENCE</scope>
    <source>
        <strain evidence="2">Expedition CK06-06</strain>
    </source>
</reference>
<gene>
    <name evidence="2" type="ORF">S06H3_42044</name>
</gene>
<dbReference type="InterPro" id="IPR049945">
    <property type="entry name" value="AAA_22"/>
</dbReference>
<sequence length="201" mass="22819">MYTSYFGFKESPFNLTPDPRYLFLSPHHKEAFDHLLYGIKERRGFIAITGGIGTGKTTLCRALLGQLDDSTKSALIFNSFISDTELLEITNQEFGIDPDLAVGTKKEYIDKLNQFLLKTFSLGGNAVLLIDEAQNLSHTVLEQIRMLSNLETEKEKLIQIVLVGQSELKELLASSSLRQLNERVMVRYELRPLDRKDVQGY</sequence>
<dbReference type="InterPro" id="IPR027417">
    <property type="entry name" value="P-loop_NTPase"/>
</dbReference>
<dbReference type="SUPFAM" id="SSF52540">
    <property type="entry name" value="P-loop containing nucleoside triphosphate hydrolases"/>
    <property type="match status" value="1"/>
</dbReference>
<dbReference type="Gene3D" id="3.40.50.300">
    <property type="entry name" value="P-loop containing nucleotide triphosphate hydrolases"/>
    <property type="match status" value="1"/>
</dbReference>